<accession>A0A934QCN1</accession>
<dbReference type="PANTHER" id="PTHR36175:SF1">
    <property type="entry name" value="CYANOPHYCINASE"/>
    <property type="match status" value="1"/>
</dbReference>
<dbReference type="PANTHER" id="PTHR36175">
    <property type="entry name" value="CYANOPHYCINASE"/>
    <property type="match status" value="1"/>
</dbReference>
<evidence type="ECO:0000256" key="2">
    <source>
        <dbReference type="SAM" id="Phobius"/>
    </source>
</evidence>
<feature type="signal peptide" evidence="3">
    <location>
        <begin position="1"/>
        <end position="35"/>
    </location>
</feature>
<reference evidence="4" key="1">
    <citation type="submission" date="2020-12" db="EMBL/GenBank/DDBJ databases">
        <title>Leucobacter sp. CAS2, isolated from Chromium sludge.</title>
        <authorList>
            <person name="Xu Z."/>
        </authorList>
    </citation>
    <scope>NUCLEOTIDE SEQUENCE</scope>
    <source>
        <strain evidence="4">CSA2</strain>
    </source>
</reference>
<keyword evidence="2" id="KW-0472">Membrane</keyword>
<dbReference type="RefSeq" id="WP_200132389.1">
    <property type="nucleotide sequence ID" value="NZ_JAEHOI010000007.1"/>
</dbReference>
<protein>
    <submittedName>
        <fullName evidence="4">Cyanophycinase</fullName>
    </submittedName>
</protein>
<keyword evidence="3" id="KW-0732">Signal</keyword>
<organism evidence="4 5">
    <name type="scientific">Leucobacter edaphi</name>
    <dbReference type="NCBI Taxonomy" id="2796472"/>
    <lineage>
        <taxon>Bacteria</taxon>
        <taxon>Bacillati</taxon>
        <taxon>Actinomycetota</taxon>
        <taxon>Actinomycetes</taxon>
        <taxon>Micrococcales</taxon>
        <taxon>Microbacteriaceae</taxon>
        <taxon>Leucobacter</taxon>
    </lineage>
</organism>
<dbReference type="Gene3D" id="3.40.50.880">
    <property type="match status" value="1"/>
</dbReference>
<name>A0A934QCN1_9MICO</name>
<feature type="region of interest" description="Disordered" evidence="1">
    <location>
        <begin position="574"/>
        <end position="632"/>
    </location>
</feature>
<dbReference type="InterPro" id="IPR013783">
    <property type="entry name" value="Ig-like_fold"/>
</dbReference>
<evidence type="ECO:0000256" key="1">
    <source>
        <dbReference type="SAM" id="MobiDB-lite"/>
    </source>
</evidence>
<dbReference type="Gene3D" id="2.60.40.10">
    <property type="entry name" value="Immunoglobulins"/>
    <property type="match status" value="1"/>
</dbReference>
<feature type="transmembrane region" description="Helical" evidence="2">
    <location>
        <begin position="636"/>
        <end position="658"/>
    </location>
</feature>
<dbReference type="GO" id="GO:0005975">
    <property type="term" value="P:carbohydrate metabolic process"/>
    <property type="evidence" value="ECO:0007669"/>
    <property type="project" value="UniProtKB-ARBA"/>
</dbReference>
<evidence type="ECO:0000256" key="3">
    <source>
        <dbReference type="SAM" id="SignalP"/>
    </source>
</evidence>
<comment type="caution">
    <text evidence="4">The sequence shown here is derived from an EMBL/GenBank/DDBJ whole genome shotgun (WGS) entry which is preliminary data.</text>
</comment>
<feature type="chain" id="PRO_5037275439" evidence="3">
    <location>
        <begin position="36"/>
        <end position="668"/>
    </location>
</feature>
<dbReference type="InterPro" id="IPR029062">
    <property type="entry name" value="Class_I_gatase-like"/>
</dbReference>
<feature type="compositionally biased region" description="Gly residues" evidence="1">
    <location>
        <begin position="582"/>
        <end position="617"/>
    </location>
</feature>
<keyword evidence="2" id="KW-0812">Transmembrane</keyword>
<dbReference type="Proteomes" id="UP000618733">
    <property type="component" value="Unassembled WGS sequence"/>
</dbReference>
<keyword evidence="2" id="KW-1133">Transmembrane helix</keyword>
<dbReference type="CDD" id="cd03145">
    <property type="entry name" value="GAT1_cyanophycinase"/>
    <property type="match status" value="1"/>
</dbReference>
<dbReference type="AlphaFoldDB" id="A0A934QCN1"/>
<proteinExistence type="predicted"/>
<evidence type="ECO:0000313" key="5">
    <source>
        <dbReference type="Proteomes" id="UP000618733"/>
    </source>
</evidence>
<dbReference type="EMBL" id="JAEHOI010000007">
    <property type="protein sequence ID" value="MBK0422190.1"/>
    <property type="molecule type" value="Genomic_DNA"/>
</dbReference>
<sequence>MTSLTSPRRRRPSALLLSAALLAGGIGLPTAAAHAEEGQAAPAVPTAQVTQSGPLPGGYTVLIGGGIEPKDPTSEAIIQEIVDLAKAHAEGKSPRIAIVTAGSEPAPNATEASDGEEYDNATANGIYYGDWFRTHGVEVYAVPIDQNPNPDYPGDPYTAKNAAHPEVVAQIEQSDAIYFGGGDQSRYVRALMTCSGPDPSSLNVTSCADTPALAAMRRVVDGGGVSAGSSAGLAIQQGPGMITGGEPYPSWRDGASPGSFDDDRLGYVPAGGFAFFSEGLIDSHFARRDRQPRIVRLAMDRKQDRAFGVEENTALVVDRAARTGRVVGALGVSAFDLRQTTFDGLNASGISYSYLTAGSTIDFAARTETLAGSPTTAPGTGSPPAPATDIWGSSECEGGIFGTLNLAQALLASNAARAHGDTCVAAAESPSLRVTLNRAAGTEWNTAGGFAGLRMSITGTPDVQATAEVDGISAQGTLPLGSTAKITVTVRNSGAVPLAGVSAEAHPSRAGTSTEKAAQGSLLLPGASRSFSFTRQVTQGAQRFEVSVSGLPASTDGNPLDMDAVSGKAEVAFTGARPSQPGTGGNGTGGNVGNGGNGGDGPPGASGPGSTPGGGSGAHPSGTLARTGGSAPMHEFAGAGAVALIAAGAAAISLAGAARARRRSRLGA</sequence>
<evidence type="ECO:0000313" key="4">
    <source>
        <dbReference type="EMBL" id="MBK0422190.1"/>
    </source>
</evidence>
<gene>
    <name evidence="4" type="ORF">JD292_08890</name>
</gene>
<keyword evidence="5" id="KW-1185">Reference proteome</keyword>
<dbReference type="SUPFAM" id="SSF52317">
    <property type="entry name" value="Class I glutamine amidotransferase-like"/>
    <property type="match status" value="1"/>
</dbReference>